<sequence length="47" mass="5256">MTDLALAVNRGDRLPSSCDAVLVKRGYGVNRGQIMQTPARHVSMKRW</sequence>
<name>A0A0V0YN72_TRIPS</name>
<organism evidence="1 2">
    <name type="scientific">Trichinella pseudospiralis</name>
    <name type="common">Parasitic roundworm</name>
    <dbReference type="NCBI Taxonomy" id="6337"/>
    <lineage>
        <taxon>Eukaryota</taxon>
        <taxon>Metazoa</taxon>
        <taxon>Ecdysozoa</taxon>
        <taxon>Nematoda</taxon>
        <taxon>Enoplea</taxon>
        <taxon>Dorylaimia</taxon>
        <taxon>Trichinellida</taxon>
        <taxon>Trichinellidae</taxon>
        <taxon>Trichinella</taxon>
    </lineage>
</organism>
<proteinExistence type="predicted"/>
<dbReference type="AlphaFoldDB" id="A0A0V0YN72"/>
<gene>
    <name evidence="1" type="ORF">T4E_12358</name>
</gene>
<protein>
    <submittedName>
        <fullName evidence="1">Uncharacterized protein</fullName>
    </submittedName>
</protein>
<evidence type="ECO:0000313" key="2">
    <source>
        <dbReference type="Proteomes" id="UP000054815"/>
    </source>
</evidence>
<accession>A0A0V0YN72</accession>
<comment type="caution">
    <text evidence="1">The sequence shown here is derived from an EMBL/GenBank/DDBJ whole genome shotgun (WGS) entry which is preliminary data.</text>
</comment>
<evidence type="ECO:0000313" key="1">
    <source>
        <dbReference type="EMBL" id="KRY01797.1"/>
    </source>
</evidence>
<dbReference type="Proteomes" id="UP000054815">
    <property type="component" value="Unassembled WGS sequence"/>
</dbReference>
<dbReference type="EMBL" id="JYDU01000001">
    <property type="protein sequence ID" value="KRY01797.1"/>
    <property type="molecule type" value="Genomic_DNA"/>
</dbReference>
<reference evidence="1 2" key="1">
    <citation type="submission" date="2015-01" db="EMBL/GenBank/DDBJ databases">
        <title>Evolution of Trichinella species and genotypes.</title>
        <authorList>
            <person name="Korhonen P.K."/>
            <person name="Edoardo P."/>
            <person name="Giuseppe L.R."/>
            <person name="Gasser R.B."/>
        </authorList>
    </citation>
    <scope>NUCLEOTIDE SEQUENCE [LARGE SCALE GENOMIC DNA]</scope>
    <source>
        <strain evidence="1">ISS141</strain>
    </source>
</reference>